<dbReference type="Gene3D" id="3.40.50.300">
    <property type="entry name" value="P-loop containing nucleotide triphosphate hydrolases"/>
    <property type="match status" value="1"/>
</dbReference>
<dbReference type="InterPro" id="IPR005225">
    <property type="entry name" value="Small_GTP-bd"/>
</dbReference>
<dbReference type="SUPFAM" id="SSF52540">
    <property type="entry name" value="P-loop containing nucleoside triphosphate hydrolases"/>
    <property type="match status" value="1"/>
</dbReference>
<dbReference type="GO" id="GO:0003924">
    <property type="term" value="F:GTPase activity"/>
    <property type="evidence" value="ECO:0007669"/>
    <property type="project" value="InterPro"/>
</dbReference>
<reference evidence="9" key="2">
    <citation type="submission" date="2025-09" db="UniProtKB">
        <authorList>
            <consortium name="Ensembl"/>
        </authorList>
    </citation>
    <scope>IDENTIFICATION</scope>
</reference>
<dbReference type="NCBIfam" id="TIGR00231">
    <property type="entry name" value="small_GTP"/>
    <property type="match status" value="1"/>
</dbReference>
<dbReference type="OMA" id="CIRHSDA"/>
<dbReference type="GO" id="GO:0005525">
    <property type="term" value="F:GTP binding"/>
    <property type="evidence" value="ECO:0007669"/>
    <property type="project" value="UniProtKB-KW"/>
</dbReference>
<dbReference type="Proteomes" id="UP000694388">
    <property type="component" value="Unplaced"/>
</dbReference>
<reference evidence="9" key="1">
    <citation type="submission" date="2025-08" db="UniProtKB">
        <authorList>
            <consortium name="Ensembl"/>
        </authorList>
    </citation>
    <scope>IDENTIFICATION</scope>
</reference>
<accession>A0A8C4R243</accession>
<dbReference type="AlphaFoldDB" id="A0A8C4R243"/>
<dbReference type="SMART" id="SM00173">
    <property type="entry name" value="RAS"/>
    <property type="match status" value="1"/>
</dbReference>
<protein>
    <submittedName>
        <fullName evidence="9">RASD family member 3</fullName>
    </submittedName>
</protein>
<comment type="subcellular location">
    <subcellularLocation>
        <location evidence="1">Cell membrane</location>
        <topology evidence="1">Lipid-anchor</topology>
    </subcellularLocation>
</comment>
<evidence type="ECO:0000256" key="1">
    <source>
        <dbReference type="ARBA" id="ARBA00004193"/>
    </source>
</evidence>
<evidence type="ECO:0000256" key="7">
    <source>
        <dbReference type="ARBA" id="ARBA00023288"/>
    </source>
</evidence>
<organism evidence="9 10">
    <name type="scientific">Eptatretus burgeri</name>
    <name type="common">Inshore hagfish</name>
    <dbReference type="NCBI Taxonomy" id="7764"/>
    <lineage>
        <taxon>Eukaryota</taxon>
        <taxon>Metazoa</taxon>
        <taxon>Chordata</taxon>
        <taxon>Craniata</taxon>
        <taxon>Vertebrata</taxon>
        <taxon>Cyclostomata</taxon>
        <taxon>Myxini</taxon>
        <taxon>Myxiniformes</taxon>
        <taxon>Myxinidae</taxon>
        <taxon>Eptatretinae</taxon>
        <taxon>Eptatretus</taxon>
    </lineage>
</organism>
<dbReference type="GO" id="GO:0005886">
    <property type="term" value="C:plasma membrane"/>
    <property type="evidence" value="ECO:0007669"/>
    <property type="project" value="UniProtKB-SubCell"/>
</dbReference>
<evidence type="ECO:0000313" key="10">
    <source>
        <dbReference type="Proteomes" id="UP000694388"/>
    </source>
</evidence>
<dbReference type="SMART" id="SM00174">
    <property type="entry name" value="RHO"/>
    <property type="match status" value="1"/>
</dbReference>
<keyword evidence="6" id="KW-0472">Membrane</keyword>
<comment type="similarity">
    <text evidence="8">Belongs to the small GTPase superfamily. RasD family.</text>
</comment>
<keyword evidence="4" id="KW-0547">Nucleotide-binding</keyword>
<dbReference type="InterPro" id="IPR052236">
    <property type="entry name" value="Small_GTPase_RasD"/>
</dbReference>
<evidence type="ECO:0000256" key="5">
    <source>
        <dbReference type="ARBA" id="ARBA00023134"/>
    </source>
</evidence>
<dbReference type="PANTHER" id="PTHR46149">
    <property type="entry name" value="MIP08469P"/>
    <property type="match status" value="1"/>
</dbReference>
<dbReference type="SMART" id="SM00175">
    <property type="entry name" value="RAB"/>
    <property type="match status" value="1"/>
</dbReference>
<keyword evidence="10" id="KW-1185">Reference proteome</keyword>
<dbReference type="Pfam" id="PF00071">
    <property type="entry name" value="Ras"/>
    <property type="match status" value="1"/>
</dbReference>
<evidence type="ECO:0000256" key="4">
    <source>
        <dbReference type="ARBA" id="ARBA00022741"/>
    </source>
</evidence>
<evidence type="ECO:0000256" key="8">
    <source>
        <dbReference type="ARBA" id="ARBA00038061"/>
    </source>
</evidence>
<evidence type="ECO:0000313" key="9">
    <source>
        <dbReference type="Ensembl" id="ENSEBUP00000022581.1"/>
    </source>
</evidence>
<sequence length="198" mass="22519">MKLMSMSPQVGISKPVRLTFLGAENVGKTSLIRRFLHGVFDTQHQHTLDEVSVVEYEANGTSVRLEIMDTSGSFEFPAMRRLSIEQGDAFALVYSIDDPGSFEALQRLRDEVLDVKGKPVPPMIVIGNKLDLDPHCRKDCWSAYLLETSAKENQNVFKAFHEMLVWFNLPCREMETTPHRLHRQCGLIVAQLVNLYKP</sequence>
<dbReference type="GeneTree" id="ENSGT00940000163566"/>
<evidence type="ECO:0000256" key="2">
    <source>
        <dbReference type="ARBA" id="ARBA00022475"/>
    </source>
</evidence>
<keyword evidence="3" id="KW-0488">Methylation</keyword>
<dbReference type="InterPro" id="IPR001806">
    <property type="entry name" value="Small_GTPase"/>
</dbReference>
<dbReference type="PRINTS" id="PR00449">
    <property type="entry name" value="RASTRNSFRMNG"/>
</dbReference>
<dbReference type="PROSITE" id="PS51419">
    <property type="entry name" value="RAB"/>
    <property type="match status" value="1"/>
</dbReference>
<evidence type="ECO:0000256" key="6">
    <source>
        <dbReference type="ARBA" id="ARBA00023136"/>
    </source>
</evidence>
<keyword evidence="5" id="KW-0342">GTP-binding</keyword>
<proteinExistence type="inferred from homology"/>
<keyword evidence="2" id="KW-1003">Cell membrane</keyword>
<dbReference type="Ensembl" id="ENSEBUT00000023157.1">
    <property type="protein sequence ID" value="ENSEBUP00000022581.1"/>
    <property type="gene ID" value="ENSEBUG00000013908.1"/>
</dbReference>
<evidence type="ECO:0000256" key="3">
    <source>
        <dbReference type="ARBA" id="ARBA00022481"/>
    </source>
</evidence>
<dbReference type="PROSITE" id="PS51421">
    <property type="entry name" value="RAS"/>
    <property type="match status" value="1"/>
</dbReference>
<name>A0A8C4R243_EPTBU</name>
<dbReference type="PANTHER" id="PTHR46149:SF7">
    <property type="entry name" value="GTP-BINDING PROTEIN DI-RAS2"/>
    <property type="match status" value="1"/>
</dbReference>
<keyword evidence="7" id="KW-0449">Lipoprotein</keyword>
<dbReference type="InterPro" id="IPR027417">
    <property type="entry name" value="P-loop_NTPase"/>
</dbReference>